<protein>
    <submittedName>
        <fullName evidence="2">Glycerophosphodiester phosphodiesterase</fullName>
    </submittedName>
</protein>
<feature type="domain" description="GP-PDE" evidence="1">
    <location>
        <begin position="8"/>
        <end position="222"/>
    </location>
</feature>
<proteinExistence type="predicted"/>
<sequence length="228" mass="26357">MRIVILGHRGFRGRLENTIPAFRRVLRYADGIEFDVRVTGDGKLVTHHDRGFQADGSYHYLRELSLRELRRLHPNGKLIPTVGSVFKKSRDVPLNADMKEIEAVEDVVTLAERFGVLENTVFSTESREIAKRLMKECPFCRVGFSIVGYSSISHLARLKGLYSIHVPIDAVGYIGYRNLITLLMTLRKRRLRVYLWNYQMDELLWVPRLKSLVDVIISDDPAKLRKVF</sequence>
<dbReference type="SUPFAM" id="SSF51695">
    <property type="entry name" value="PLC-like phosphodiesterases"/>
    <property type="match status" value="1"/>
</dbReference>
<gene>
    <name evidence="2" type="ORF">A7C91_07380</name>
</gene>
<dbReference type="GO" id="GO:0008081">
    <property type="term" value="F:phosphoric diester hydrolase activity"/>
    <property type="evidence" value="ECO:0007669"/>
    <property type="project" value="InterPro"/>
</dbReference>
<dbReference type="EMBL" id="CP015520">
    <property type="protein sequence ID" value="ANF23011.1"/>
    <property type="molecule type" value="Genomic_DNA"/>
</dbReference>
<dbReference type="OrthoDB" id="19020at2157"/>
<dbReference type="PANTHER" id="PTHR46211">
    <property type="entry name" value="GLYCEROPHOSPHORYL DIESTER PHOSPHODIESTERASE"/>
    <property type="match status" value="1"/>
</dbReference>
<dbReference type="Gene3D" id="3.20.20.190">
    <property type="entry name" value="Phosphatidylinositol (PI) phosphodiesterase"/>
    <property type="match status" value="1"/>
</dbReference>
<reference evidence="3" key="1">
    <citation type="journal article" date="2016" name="Syst. Appl. Microbiol.">
        <title>Thermococcus piezophilus sp. nov., a novel hyperthermophilic and piezophilic archaeon with a broad pressure range for growth, isolated from a deepest hydrothermal vent at the Mid-Cayman Rise.</title>
        <authorList>
            <person name="Dalmasso C."/>
            <person name="Oger P."/>
            <person name="Selva G."/>
            <person name="Courtine D."/>
            <person name="L'Haridon S."/>
            <person name="Garlaschelli A."/>
            <person name="Roussel E."/>
            <person name="Miyazaki J."/>
            <person name="Reveillaud J."/>
            <person name="Jebbar M."/>
            <person name="Takai K."/>
            <person name="Maignien L."/>
            <person name="Alain K."/>
        </authorList>
    </citation>
    <scope>NUCLEOTIDE SEQUENCE [LARGE SCALE GENOMIC DNA]</scope>
    <source>
        <strain evidence="3">CDGS</strain>
    </source>
</reference>
<dbReference type="RefSeq" id="WP_068666250.1">
    <property type="nucleotide sequence ID" value="NZ_CP015520.1"/>
</dbReference>
<dbReference type="InterPro" id="IPR030395">
    <property type="entry name" value="GP_PDE_dom"/>
</dbReference>
<accession>A0A172WHT9</accession>
<dbReference type="Proteomes" id="UP000076969">
    <property type="component" value="Chromosome"/>
</dbReference>
<name>A0A172WHT9_9EURY</name>
<evidence type="ECO:0000259" key="1">
    <source>
        <dbReference type="Pfam" id="PF03009"/>
    </source>
</evidence>
<organism evidence="2 3">
    <name type="scientific">Thermococcus piezophilus</name>
    <dbReference type="NCBI Taxonomy" id="1712654"/>
    <lineage>
        <taxon>Archaea</taxon>
        <taxon>Methanobacteriati</taxon>
        <taxon>Methanobacteriota</taxon>
        <taxon>Thermococci</taxon>
        <taxon>Thermococcales</taxon>
        <taxon>Thermococcaceae</taxon>
        <taxon>Thermococcus</taxon>
    </lineage>
</organism>
<dbReference type="PANTHER" id="PTHR46211:SF14">
    <property type="entry name" value="GLYCEROPHOSPHODIESTER PHOSPHODIESTERASE"/>
    <property type="match status" value="1"/>
</dbReference>
<dbReference type="KEGG" id="tpie:A7C91_07380"/>
<dbReference type="Pfam" id="PF03009">
    <property type="entry name" value="GDPD"/>
    <property type="match status" value="1"/>
</dbReference>
<dbReference type="InterPro" id="IPR017946">
    <property type="entry name" value="PLC-like_Pdiesterase_TIM-brl"/>
</dbReference>
<dbReference type="GeneID" id="28496004"/>
<evidence type="ECO:0000313" key="2">
    <source>
        <dbReference type="EMBL" id="ANF23011.1"/>
    </source>
</evidence>
<dbReference type="GO" id="GO:0006629">
    <property type="term" value="P:lipid metabolic process"/>
    <property type="evidence" value="ECO:0007669"/>
    <property type="project" value="InterPro"/>
</dbReference>
<dbReference type="AlphaFoldDB" id="A0A172WHT9"/>
<dbReference type="STRING" id="1712654.A7C91_07380"/>
<evidence type="ECO:0000313" key="3">
    <source>
        <dbReference type="Proteomes" id="UP000076969"/>
    </source>
</evidence>
<keyword evidence="3" id="KW-1185">Reference proteome</keyword>